<organism evidence="8 9">
    <name type="scientific">Phytomonospora endophytica</name>
    <dbReference type="NCBI Taxonomy" id="714109"/>
    <lineage>
        <taxon>Bacteria</taxon>
        <taxon>Bacillati</taxon>
        <taxon>Actinomycetota</taxon>
        <taxon>Actinomycetes</taxon>
        <taxon>Micromonosporales</taxon>
        <taxon>Micromonosporaceae</taxon>
        <taxon>Phytomonospora</taxon>
    </lineage>
</organism>
<evidence type="ECO:0000313" key="8">
    <source>
        <dbReference type="EMBL" id="MBB6035550.1"/>
    </source>
</evidence>
<dbReference type="AlphaFoldDB" id="A0A841FUB0"/>
<feature type="region of interest" description="Disordered" evidence="6">
    <location>
        <begin position="129"/>
        <end position="148"/>
    </location>
</feature>
<keyword evidence="5" id="KW-0175">Coiled coil</keyword>
<dbReference type="SMART" id="SM00422">
    <property type="entry name" value="HTH_MERR"/>
    <property type="match status" value="1"/>
</dbReference>
<evidence type="ECO:0000256" key="3">
    <source>
        <dbReference type="ARBA" id="ARBA00023125"/>
    </source>
</evidence>
<dbReference type="PANTHER" id="PTHR30204:SF69">
    <property type="entry name" value="MERR-FAMILY TRANSCRIPTIONAL REGULATOR"/>
    <property type="match status" value="1"/>
</dbReference>
<dbReference type="GO" id="GO:0003700">
    <property type="term" value="F:DNA-binding transcription factor activity"/>
    <property type="evidence" value="ECO:0007669"/>
    <property type="project" value="InterPro"/>
</dbReference>
<dbReference type="InterPro" id="IPR047057">
    <property type="entry name" value="MerR_fam"/>
</dbReference>
<reference evidence="8 9" key="1">
    <citation type="submission" date="2020-08" db="EMBL/GenBank/DDBJ databases">
        <title>Genomic Encyclopedia of Type Strains, Phase IV (KMG-IV): sequencing the most valuable type-strain genomes for metagenomic binning, comparative biology and taxonomic classification.</title>
        <authorList>
            <person name="Goeker M."/>
        </authorList>
    </citation>
    <scope>NUCLEOTIDE SEQUENCE [LARGE SCALE GENOMIC DNA]</scope>
    <source>
        <strain evidence="8 9">YIM 65646</strain>
    </source>
</reference>
<dbReference type="Gene3D" id="1.10.1660.10">
    <property type="match status" value="1"/>
</dbReference>
<dbReference type="Proteomes" id="UP000548476">
    <property type="component" value="Unassembled WGS sequence"/>
</dbReference>
<proteinExistence type="predicted"/>
<dbReference type="PANTHER" id="PTHR30204">
    <property type="entry name" value="REDOX-CYCLING DRUG-SENSING TRANSCRIPTIONAL ACTIVATOR SOXR"/>
    <property type="match status" value="1"/>
</dbReference>
<gene>
    <name evidence="8" type="ORF">HNR73_003414</name>
</gene>
<dbReference type="InterPro" id="IPR000551">
    <property type="entry name" value="MerR-type_HTH_dom"/>
</dbReference>
<dbReference type="PRINTS" id="PR00040">
    <property type="entry name" value="HTHMERR"/>
</dbReference>
<evidence type="ECO:0000256" key="5">
    <source>
        <dbReference type="SAM" id="Coils"/>
    </source>
</evidence>
<keyword evidence="9" id="KW-1185">Reference proteome</keyword>
<dbReference type="PROSITE" id="PS50937">
    <property type="entry name" value="HTH_MERR_2"/>
    <property type="match status" value="1"/>
</dbReference>
<keyword evidence="4" id="KW-0804">Transcription</keyword>
<feature type="domain" description="HTH merR-type" evidence="7">
    <location>
        <begin position="4"/>
        <end position="72"/>
    </location>
</feature>
<comment type="caution">
    <text evidence="8">The sequence shown here is derived from an EMBL/GenBank/DDBJ whole genome shotgun (WGS) entry which is preliminary data.</text>
</comment>
<keyword evidence="2" id="KW-0805">Transcription regulation</keyword>
<dbReference type="SUPFAM" id="SSF46955">
    <property type="entry name" value="Putative DNA-binding domain"/>
    <property type="match status" value="1"/>
</dbReference>
<dbReference type="CDD" id="cd00592">
    <property type="entry name" value="HTH_MerR-like"/>
    <property type="match status" value="1"/>
</dbReference>
<keyword evidence="3 8" id="KW-0238">DNA-binding</keyword>
<dbReference type="InterPro" id="IPR009061">
    <property type="entry name" value="DNA-bd_dom_put_sf"/>
</dbReference>
<dbReference type="GO" id="GO:0003677">
    <property type="term" value="F:DNA binding"/>
    <property type="evidence" value="ECO:0007669"/>
    <property type="project" value="UniProtKB-KW"/>
</dbReference>
<dbReference type="RefSeq" id="WP_184788431.1">
    <property type="nucleotide sequence ID" value="NZ_BONT01000083.1"/>
</dbReference>
<sequence>MKSSLAIGDAAARFGLPAHVLRHWESMGLLAPERVGGDRRRYGPADLERVAMILRAKDGGLGLGDIAVMLGADRRVRREVLGRNREELRARIAAARDSLALVECALACEHEDIAACPHFKAMIAGRLGDPRPPRAPVPCDAEAPARSG</sequence>
<dbReference type="Pfam" id="PF13411">
    <property type="entry name" value="MerR_1"/>
    <property type="match status" value="1"/>
</dbReference>
<evidence type="ECO:0000256" key="1">
    <source>
        <dbReference type="ARBA" id="ARBA00022491"/>
    </source>
</evidence>
<evidence type="ECO:0000256" key="4">
    <source>
        <dbReference type="ARBA" id="ARBA00023163"/>
    </source>
</evidence>
<dbReference type="EMBL" id="JACHGT010000007">
    <property type="protein sequence ID" value="MBB6035550.1"/>
    <property type="molecule type" value="Genomic_DNA"/>
</dbReference>
<evidence type="ECO:0000259" key="7">
    <source>
        <dbReference type="PROSITE" id="PS50937"/>
    </source>
</evidence>
<evidence type="ECO:0000313" key="9">
    <source>
        <dbReference type="Proteomes" id="UP000548476"/>
    </source>
</evidence>
<feature type="coiled-coil region" evidence="5">
    <location>
        <begin position="78"/>
        <end position="105"/>
    </location>
</feature>
<evidence type="ECO:0000256" key="6">
    <source>
        <dbReference type="SAM" id="MobiDB-lite"/>
    </source>
</evidence>
<evidence type="ECO:0000256" key="2">
    <source>
        <dbReference type="ARBA" id="ARBA00023015"/>
    </source>
</evidence>
<name>A0A841FUB0_9ACTN</name>
<protein>
    <submittedName>
        <fullName evidence="8">DNA-binding transcriptional MerR regulator</fullName>
    </submittedName>
</protein>
<accession>A0A841FUB0</accession>
<keyword evidence="1" id="KW-0678">Repressor</keyword>